<feature type="domain" description="DUF1731" evidence="3">
    <location>
        <begin position="253"/>
        <end position="299"/>
    </location>
</feature>
<evidence type="ECO:0000313" key="5">
    <source>
        <dbReference type="Proteomes" id="UP001589607"/>
    </source>
</evidence>
<reference evidence="4 5" key="1">
    <citation type="submission" date="2024-09" db="EMBL/GenBank/DDBJ databases">
        <authorList>
            <person name="Sun Q."/>
            <person name="Mori K."/>
        </authorList>
    </citation>
    <scope>NUCLEOTIDE SEQUENCE [LARGE SCALE GENOMIC DNA]</scope>
    <source>
        <strain evidence="4 5">CECT 7955</strain>
    </source>
</reference>
<name>A0ABV5GN33_9FLAO</name>
<dbReference type="PANTHER" id="PTHR11092">
    <property type="entry name" value="SUGAR NUCLEOTIDE EPIMERASE RELATED"/>
    <property type="match status" value="1"/>
</dbReference>
<evidence type="ECO:0000313" key="4">
    <source>
        <dbReference type="EMBL" id="MFB9096789.1"/>
    </source>
</evidence>
<feature type="domain" description="NAD-dependent epimerase/dehydratase" evidence="2">
    <location>
        <begin position="3"/>
        <end position="219"/>
    </location>
</feature>
<dbReference type="Pfam" id="PF08338">
    <property type="entry name" value="DUF1731"/>
    <property type="match status" value="1"/>
</dbReference>
<accession>A0ABV5GN33</accession>
<dbReference type="InterPro" id="IPR036291">
    <property type="entry name" value="NAD(P)-bd_dom_sf"/>
</dbReference>
<comment type="similarity">
    <text evidence="1">Belongs to the NAD(P)-dependent epimerase/dehydratase family. SDR39U1 subfamily.</text>
</comment>
<evidence type="ECO:0000256" key="1">
    <source>
        <dbReference type="ARBA" id="ARBA00009353"/>
    </source>
</evidence>
<keyword evidence="5" id="KW-1185">Reference proteome</keyword>
<dbReference type="PANTHER" id="PTHR11092:SF0">
    <property type="entry name" value="EPIMERASE FAMILY PROTEIN SDR39U1"/>
    <property type="match status" value="1"/>
</dbReference>
<dbReference type="InterPro" id="IPR010099">
    <property type="entry name" value="SDR39U1"/>
</dbReference>
<evidence type="ECO:0000259" key="2">
    <source>
        <dbReference type="Pfam" id="PF01370"/>
    </source>
</evidence>
<dbReference type="InterPro" id="IPR001509">
    <property type="entry name" value="Epimerase_deHydtase"/>
</dbReference>
<protein>
    <submittedName>
        <fullName evidence="4">TIGR01777 family oxidoreductase</fullName>
    </submittedName>
</protein>
<sequence length="301" mass="33429">MKVLITGATGLIGSELVDLLLKNGIEVHYLSTSKSKLVSQSNYKGFYWNPNSGEIDLDAFEEVETIIHLAGASVSKRWTPSYKEEIINSRILSTRLLYQSLSKKQNVVKQIVSASAIGIYPDSLDKVYHEEDTEVDNSFLGEVVYKWENEVSAFERLGLKVAKIRIGLVLAKDGGALKEMMKPIKLGVGSPFGSGKQYQSWIHASDLVAIFYFVIQNKLEGVFNGVSPYPVTNSVLTKTIATTLGKPCFLPNVPKFIMKLILGEMHELLFASQNVSAIKLLNKGFQFKYASLEKALQNLLK</sequence>
<dbReference type="SUPFAM" id="SSF51735">
    <property type="entry name" value="NAD(P)-binding Rossmann-fold domains"/>
    <property type="match status" value="1"/>
</dbReference>
<dbReference type="Pfam" id="PF01370">
    <property type="entry name" value="Epimerase"/>
    <property type="match status" value="1"/>
</dbReference>
<dbReference type="RefSeq" id="WP_236456782.1">
    <property type="nucleotide sequence ID" value="NZ_CBCSGE010000018.1"/>
</dbReference>
<dbReference type="Gene3D" id="3.40.50.720">
    <property type="entry name" value="NAD(P)-binding Rossmann-like Domain"/>
    <property type="match status" value="1"/>
</dbReference>
<dbReference type="NCBIfam" id="TIGR01777">
    <property type="entry name" value="yfcH"/>
    <property type="match status" value="1"/>
</dbReference>
<evidence type="ECO:0000259" key="3">
    <source>
        <dbReference type="Pfam" id="PF08338"/>
    </source>
</evidence>
<proteinExistence type="inferred from homology"/>
<dbReference type="InterPro" id="IPR013549">
    <property type="entry name" value="DUF1731"/>
</dbReference>
<dbReference type="Proteomes" id="UP001589607">
    <property type="component" value="Unassembled WGS sequence"/>
</dbReference>
<dbReference type="EMBL" id="JBHMEY010000020">
    <property type="protein sequence ID" value="MFB9096789.1"/>
    <property type="molecule type" value="Genomic_DNA"/>
</dbReference>
<comment type="caution">
    <text evidence="4">The sequence shown here is derived from an EMBL/GenBank/DDBJ whole genome shotgun (WGS) entry which is preliminary data.</text>
</comment>
<organism evidence="4 5">
    <name type="scientific">Flavobacterium jumunjinense</name>
    <dbReference type="NCBI Taxonomy" id="998845"/>
    <lineage>
        <taxon>Bacteria</taxon>
        <taxon>Pseudomonadati</taxon>
        <taxon>Bacteroidota</taxon>
        <taxon>Flavobacteriia</taxon>
        <taxon>Flavobacteriales</taxon>
        <taxon>Flavobacteriaceae</taxon>
        <taxon>Flavobacterium</taxon>
    </lineage>
</organism>
<gene>
    <name evidence="4" type="ORF">ACFFVF_09700</name>
</gene>